<dbReference type="Proteomes" id="UP000077266">
    <property type="component" value="Unassembled WGS sequence"/>
</dbReference>
<name>A0A165CET3_EXIGL</name>
<dbReference type="EMBL" id="KV426330">
    <property type="protein sequence ID" value="KZV82336.1"/>
    <property type="molecule type" value="Genomic_DNA"/>
</dbReference>
<dbReference type="OrthoDB" id="2870744at2759"/>
<dbReference type="InParanoid" id="A0A165CET3"/>
<keyword evidence="2" id="KW-1185">Reference proteome</keyword>
<dbReference type="InterPro" id="IPR032675">
    <property type="entry name" value="LRR_dom_sf"/>
</dbReference>
<sequence>MINLDADVVLNVLHYLPQSDISNVARASRWLRAVAQPVLYHQCVSRGIQRARSLALALTSQEPQSSAAHRILKVQSLELRALGVAEVTTARHWEELQTLLIRAVRSPACAPLERFKIEVLLPGGIGGADLGWGESIWEALRENCPKLASVEVQHNAFTGTTQLACIPNLRRLSLSANMSGGSFDFSASHLLSPLEALSPGLEHLDLDMRKDFVYPIQVETMFQRTWPCLRVLNLSWGYYESTMSDLCAFLERHTRLEHLTIRGITPPRITHIADDALLALRSFDGDMDVAQSILASPQRSVQSLATWVWDLDMIIASLEALPKSAVAALRSLDIKFVAHMEVASGVTGAALRAFAAAAPNVEELTLRGVLTGEWGWPAYRDAFSDFRKLRRLAMATPSLVGGIPLARAIDELARRLPMLEFVDLAVGQDDALTTMVNYGHIRVRRRADN</sequence>
<dbReference type="SUPFAM" id="SSF52047">
    <property type="entry name" value="RNI-like"/>
    <property type="match status" value="1"/>
</dbReference>
<proteinExistence type="predicted"/>
<dbReference type="AlphaFoldDB" id="A0A165CET3"/>
<evidence type="ECO:0008006" key="3">
    <source>
        <dbReference type="Google" id="ProtNLM"/>
    </source>
</evidence>
<evidence type="ECO:0000313" key="2">
    <source>
        <dbReference type="Proteomes" id="UP000077266"/>
    </source>
</evidence>
<gene>
    <name evidence="1" type="ORF">EXIGLDRAFT_778702</name>
</gene>
<dbReference type="Gene3D" id="3.80.10.10">
    <property type="entry name" value="Ribonuclease Inhibitor"/>
    <property type="match status" value="1"/>
</dbReference>
<organism evidence="1 2">
    <name type="scientific">Exidia glandulosa HHB12029</name>
    <dbReference type="NCBI Taxonomy" id="1314781"/>
    <lineage>
        <taxon>Eukaryota</taxon>
        <taxon>Fungi</taxon>
        <taxon>Dikarya</taxon>
        <taxon>Basidiomycota</taxon>
        <taxon>Agaricomycotina</taxon>
        <taxon>Agaricomycetes</taxon>
        <taxon>Auriculariales</taxon>
        <taxon>Exidiaceae</taxon>
        <taxon>Exidia</taxon>
    </lineage>
</organism>
<reference evidence="1 2" key="1">
    <citation type="journal article" date="2016" name="Mol. Biol. Evol.">
        <title>Comparative Genomics of Early-Diverging Mushroom-Forming Fungi Provides Insights into the Origins of Lignocellulose Decay Capabilities.</title>
        <authorList>
            <person name="Nagy L.G."/>
            <person name="Riley R."/>
            <person name="Tritt A."/>
            <person name="Adam C."/>
            <person name="Daum C."/>
            <person name="Floudas D."/>
            <person name="Sun H."/>
            <person name="Yadav J.S."/>
            <person name="Pangilinan J."/>
            <person name="Larsson K.H."/>
            <person name="Matsuura K."/>
            <person name="Barry K."/>
            <person name="Labutti K."/>
            <person name="Kuo R."/>
            <person name="Ohm R.A."/>
            <person name="Bhattacharya S.S."/>
            <person name="Shirouzu T."/>
            <person name="Yoshinaga Y."/>
            <person name="Martin F.M."/>
            <person name="Grigoriev I.V."/>
            <person name="Hibbett D.S."/>
        </authorList>
    </citation>
    <scope>NUCLEOTIDE SEQUENCE [LARGE SCALE GENOMIC DNA]</scope>
    <source>
        <strain evidence="1 2">HHB12029</strain>
    </source>
</reference>
<protein>
    <recommendedName>
        <fullName evidence="3">F-box domain-containing protein</fullName>
    </recommendedName>
</protein>
<evidence type="ECO:0000313" key="1">
    <source>
        <dbReference type="EMBL" id="KZV82336.1"/>
    </source>
</evidence>
<accession>A0A165CET3</accession>